<evidence type="ECO:0000313" key="1">
    <source>
        <dbReference type="EMBL" id="GEP01843.1"/>
    </source>
</evidence>
<reference evidence="1 2" key="1">
    <citation type="submission" date="2019-07" db="EMBL/GenBank/DDBJ databases">
        <title>Whole genome shotgun sequence of Methylobacterium haplocladii NBRC 107714.</title>
        <authorList>
            <person name="Hosoyama A."/>
            <person name="Uohara A."/>
            <person name="Ohji S."/>
            <person name="Ichikawa N."/>
        </authorList>
    </citation>
    <scope>NUCLEOTIDE SEQUENCE [LARGE SCALE GENOMIC DNA]</scope>
    <source>
        <strain evidence="1 2">NBRC 107714</strain>
    </source>
</reference>
<dbReference type="Proteomes" id="UP000321258">
    <property type="component" value="Unassembled WGS sequence"/>
</dbReference>
<evidence type="ECO:0000313" key="2">
    <source>
        <dbReference type="Proteomes" id="UP000321258"/>
    </source>
</evidence>
<protein>
    <submittedName>
        <fullName evidence="1">Uncharacterized protein</fullName>
    </submittedName>
</protein>
<sequence length="140" mass="15712">MSNSSSSTKTKIKDDAEWGFVCELGDCLEQIDWVVCDRVFRLGERGYSGAERVQLAANEQARLRSNYDPTFEKNWLDAVPDDLVLFWAIGGEDCYIDILAPRGPSGRRRLLPDATPLEFDKRKARLKSVASAARGEALKE</sequence>
<dbReference type="RefSeq" id="WP_147082514.1">
    <property type="nucleotide sequence ID" value="NZ_BJZT01000059.1"/>
</dbReference>
<dbReference type="EMBL" id="BJZT01000059">
    <property type="protein sequence ID" value="GEP01843.1"/>
    <property type="molecule type" value="Genomic_DNA"/>
</dbReference>
<organism evidence="1 2">
    <name type="scientific">Methylobacterium haplocladii</name>
    <dbReference type="NCBI Taxonomy" id="1176176"/>
    <lineage>
        <taxon>Bacteria</taxon>
        <taxon>Pseudomonadati</taxon>
        <taxon>Pseudomonadota</taxon>
        <taxon>Alphaproteobacteria</taxon>
        <taxon>Hyphomicrobiales</taxon>
        <taxon>Methylobacteriaceae</taxon>
        <taxon>Methylobacterium</taxon>
    </lineage>
</organism>
<proteinExistence type="predicted"/>
<keyword evidence="2" id="KW-1185">Reference proteome</keyword>
<dbReference type="AlphaFoldDB" id="A0A512IW00"/>
<comment type="caution">
    <text evidence="1">The sequence shown here is derived from an EMBL/GenBank/DDBJ whole genome shotgun (WGS) entry which is preliminary data.</text>
</comment>
<gene>
    <name evidence="1" type="ORF">MHA02_42300</name>
</gene>
<accession>A0A512IW00</accession>
<name>A0A512IW00_9HYPH</name>